<dbReference type="PANTHER" id="PTHR30486:SF15">
    <property type="entry name" value="TYPE II_IV SECRETION SYSTEM ATPASE"/>
    <property type="match status" value="1"/>
</dbReference>
<dbReference type="GO" id="GO:0016887">
    <property type="term" value="F:ATP hydrolysis activity"/>
    <property type="evidence" value="ECO:0007669"/>
    <property type="project" value="InterPro"/>
</dbReference>
<organism evidence="4 5">
    <name type="scientific">Candidatus Vogelbacteria bacterium RIFOXYD1_FULL_42_15</name>
    <dbReference type="NCBI Taxonomy" id="1802437"/>
    <lineage>
        <taxon>Bacteria</taxon>
        <taxon>Candidatus Vogeliibacteriota</taxon>
    </lineage>
</organism>
<evidence type="ECO:0000313" key="5">
    <source>
        <dbReference type="Proteomes" id="UP000178481"/>
    </source>
</evidence>
<gene>
    <name evidence="4" type="ORF">A2607_00505</name>
</gene>
<dbReference type="EMBL" id="MHTI01000018">
    <property type="protein sequence ID" value="OHA59307.1"/>
    <property type="molecule type" value="Genomic_DNA"/>
</dbReference>
<reference evidence="4 5" key="1">
    <citation type="journal article" date="2016" name="Nat. Commun.">
        <title>Thousands of microbial genomes shed light on interconnected biogeochemical processes in an aquifer system.</title>
        <authorList>
            <person name="Anantharaman K."/>
            <person name="Brown C.T."/>
            <person name="Hug L.A."/>
            <person name="Sharon I."/>
            <person name="Castelle C.J."/>
            <person name="Probst A.J."/>
            <person name="Thomas B.C."/>
            <person name="Singh A."/>
            <person name="Wilkins M.J."/>
            <person name="Karaoz U."/>
            <person name="Brodie E.L."/>
            <person name="Williams K.H."/>
            <person name="Hubbard S.S."/>
            <person name="Banfield J.F."/>
        </authorList>
    </citation>
    <scope>NUCLEOTIDE SEQUENCE [LARGE SCALE GENOMIC DNA]</scope>
</reference>
<protein>
    <recommendedName>
        <fullName evidence="3">Bacterial type II secretion system protein E domain-containing protein</fullName>
    </recommendedName>
</protein>
<comment type="similarity">
    <text evidence="1">Belongs to the GSP E family.</text>
</comment>
<comment type="caution">
    <text evidence="4">The sequence shown here is derived from an EMBL/GenBank/DDBJ whole genome shotgun (WGS) entry which is preliminary data.</text>
</comment>
<dbReference type="Pfam" id="PF00437">
    <property type="entry name" value="T2SSE"/>
    <property type="match status" value="1"/>
</dbReference>
<dbReference type="InterPro" id="IPR050921">
    <property type="entry name" value="T4SS_GSP_E_ATPase"/>
</dbReference>
<evidence type="ECO:0000256" key="2">
    <source>
        <dbReference type="SAM" id="MobiDB-lite"/>
    </source>
</evidence>
<feature type="domain" description="Bacterial type II secretion system protein E" evidence="3">
    <location>
        <begin position="342"/>
        <end position="511"/>
    </location>
</feature>
<dbReference type="Proteomes" id="UP000178481">
    <property type="component" value="Unassembled WGS sequence"/>
</dbReference>
<accession>A0A1G2QFN6</accession>
<sequence length="651" mass="74075">MASEVKKGRIRIEAIPVKKAEKKKEHKVITKKETIKKEEQKPEIKVETKKESTNLEQGFTKRESSKETEKGAIYIHTVADKMFKLVQDKKMSISELVKELNVSAEQIEEWGVDMQEEGLVIVEYPTNVLQSPRIEAVKKISEEKFEYSTGKVVKSYDIIADEVPTKIRILDVGRNILTYEAILPIISYATEAIMNQLKAKISEEVSVTSEELVDPRSMELLKEKFLAKTIEKVKLKFPNTDDKTRKIIAGVLLHKMYGLKDLELLMNDDYLEEISINGSDNPIAVYHKEVGWCITNIKPNDEEEILNFSTSIARKVGKNISLMNPLMDAHLISGDRVQSTLFPISSNGNTITIRKFARNPWTITQQIKNGTLNVEIGALLWLAVQYELSVMIAGGTASGKTSALNSLTALIPSNQRVISIEDIREIKLPEQLNWNWVPLTVREARTEGHGNISMIDLMVTSLRMRPDRIIVGEVRTKRQAEVLFEAIHTGHSVYTTLHADNAEQAYIRMIEAPISIPVSQLEGLHLIVIMFRDRRSGVRKLLQVAEIMPIPGDVGERTIKINLLYRWTPKNDKWEKLDDSERVINDIAMHTGMTEEEINKDLKEKEEVLTWMVKKEVLNINAFGKVIDEYYRDPKRVIGLARKNDSPGVLL</sequence>
<dbReference type="Gene3D" id="3.40.50.300">
    <property type="entry name" value="P-loop containing nucleotide triphosphate hydrolases"/>
    <property type="match status" value="1"/>
</dbReference>
<dbReference type="AlphaFoldDB" id="A0A1G2QFN6"/>
<proteinExistence type="inferred from homology"/>
<evidence type="ECO:0000256" key="1">
    <source>
        <dbReference type="ARBA" id="ARBA00006611"/>
    </source>
</evidence>
<name>A0A1G2QFN6_9BACT</name>
<dbReference type="CDD" id="cd01130">
    <property type="entry name" value="VirB11-like_ATPase"/>
    <property type="match status" value="1"/>
</dbReference>
<dbReference type="SUPFAM" id="SSF52540">
    <property type="entry name" value="P-loop containing nucleoside triphosphate hydrolases"/>
    <property type="match status" value="1"/>
</dbReference>
<evidence type="ECO:0000313" key="4">
    <source>
        <dbReference type="EMBL" id="OHA59307.1"/>
    </source>
</evidence>
<dbReference type="InterPro" id="IPR001482">
    <property type="entry name" value="T2SS/T4SS_dom"/>
</dbReference>
<dbReference type="PANTHER" id="PTHR30486">
    <property type="entry name" value="TWITCHING MOTILITY PROTEIN PILT"/>
    <property type="match status" value="1"/>
</dbReference>
<feature type="region of interest" description="Disordered" evidence="2">
    <location>
        <begin position="33"/>
        <end position="64"/>
    </location>
</feature>
<dbReference type="Gene3D" id="3.30.450.380">
    <property type="match status" value="1"/>
</dbReference>
<dbReference type="InterPro" id="IPR027417">
    <property type="entry name" value="P-loop_NTPase"/>
</dbReference>
<evidence type="ECO:0000259" key="3">
    <source>
        <dbReference type="Pfam" id="PF00437"/>
    </source>
</evidence>